<dbReference type="RefSeq" id="WP_184173414.1">
    <property type="nucleotide sequence ID" value="NZ_JACHMW010000001.1"/>
</dbReference>
<keyword evidence="2" id="KW-1185">Reference proteome</keyword>
<evidence type="ECO:0000313" key="2">
    <source>
        <dbReference type="Proteomes" id="UP000567246"/>
    </source>
</evidence>
<organism evidence="1 2">
    <name type="scientific">Micrococcus endophyticus</name>
    <dbReference type="NCBI Taxonomy" id="455343"/>
    <lineage>
        <taxon>Bacteria</taxon>
        <taxon>Bacillati</taxon>
        <taxon>Actinomycetota</taxon>
        <taxon>Actinomycetes</taxon>
        <taxon>Micrococcales</taxon>
        <taxon>Micrococcaceae</taxon>
        <taxon>Micrococcus</taxon>
    </lineage>
</organism>
<comment type="caution">
    <text evidence="1">The sequence shown here is derived from an EMBL/GenBank/DDBJ whole genome shotgun (WGS) entry which is preliminary data.</text>
</comment>
<proteinExistence type="predicted"/>
<evidence type="ECO:0008006" key="3">
    <source>
        <dbReference type="Google" id="ProtNLM"/>
    </source>
</evidence>
<dbReference type="InterPro" id="IPR019587">
    <property type="entry name" value="Polyketide_cyclase/dehydratase"/>
</dbReference>
<name>A0A7W9JM09_9MICC</name>
<dbReference type="Proteomes" id="UP000567246">
    <property type="component" value="Unassembled WGS sequence"/>
</dbReference>
<accession>A0A7W9JM09</accession>
<gene>
    <name evidence="1" type="ORF">HDA33_002311</name>
</gene>
<evidence type="ECO:0000313" key="1">
    <source>
        <dbReference type="EMBL" id="MBB5849747.1"/>
    </source>
</evidence>
<dbReference type="EMBL" id="JACHMW010000001">
    <property type="protein sequence ID" value="MBB5849747.1"/>
    <property type="molecule type" value="Genomic_DNA"/>
</dbReference>
<sequence>MPASARRPFRFTHRWAVPRPAAEVAALLADPLGYPTWWPSVSRARRIDGAGHDGAPRVAVLLRGLIPVRLVMARELDDRERGRLVARLDGDLRGTVRVTVHDDDGPAGGTGGCTVAWEQEVVLGAGRLRAAARLPGARAAMRLSHAWAMRSARRALGARALPAGR</sequence>
<protein>
    <recommendedName>
        <fullName evidence="3">Polyketide cyclase</fullName>
    </recommendedName>
</protein>
<dbReference type="Pfam" id="PF10604">
    <property type="entry name" value="Polyketide_cyc2"/>
    <property type="match status" value="1"/>
</dbReference>
<dbReference type="AlphaFoldDB" id="A0A7W9JM09"/>
<dbReference type="Gene3D" id="3.30.530.20">
    <property type="match status" value="1"/>
</dbReference>
<reference evidence="1 2" key="1">
    <citation type="submission" date="2020-08" db="EMBL/GenBank/DDBJ databases">
        <title>Sequencing the genomes of 1000 actinobacteria strains.</title>
        <authorList>
            <person name="Klenk H.-P."/>
        </authorList>
    </citation>
    <scope>NUCLEOTIDE SEQUENCE [LARGE SCALE GENOMIC DNA]</scope>
    <source>
        <strain evidence="1 2">DSM 17945</strain>
    </source>
</reference>
<dbReference type="SUPFAM" id="SSF55961">
    <property type="entry name" value="Bet v1-like"/>
    <property type="match status" value="1"/>
</dbReference>
<dbReference type="InterPro" id="IPR023393">
    <property type="entry name" value="START-like_dom_sf"/>
</dbReference>